<evidence type="ECO:0000256" key="1">
    <source>
        <dbReference type="ARBA" id="ARBA00005298"/>
    </source>
</evidence>
<evidence type="ECO:0000313" key="5">
    <source>
        <dbReference type="RefSeq" id="XP_030374220.1"/>
    </source>
</evidence>
<proteinExistence type="inferred from homology"/>
<organism evidence="4 5">
    <name type="scientific">Drosophila lebanonensis</name>
    <name type="common">Fruit fly</name>
    <name type="synonym">Scaptodrosophila lebanonensis</name>
    <dbReference type="NCBI Taxonomy" id="7225"/>
    <lineage>
        <taxon>Eukaryota</taxon>
        <taxon>Metazoa</taxon>
        <taxon>Ecdysozoa</taxon>
        <taxon>Arthropoda</taxon>
        <taxon>Hexapoda</taxon>
        <taxon>Insecta</taxon>
        <taxon>Pterygota</taxon>
        <taxon>Neoptera</taxon>
        <taxon>Endopterygota</taxon>
        <taxon>Diptera</taxon>
        <taxon>Brachycera</taxon>
        <taxon>Muscomorpha</taxon>
        <taxon>Ephydroidea</taxon>
        <taxon>Drosophilidae</taxon>
        <taxon>Scaptodrosophila</taxon>
    </lineage>
</organism>
<dbReference type="OrthoDB" id="7785529at2759"/>
<evidence type="ECO:0000259" key="3">
    <source>
        <dbReference type="SMART" id="SM01017"/>
    </source>
</evidence>
<dbReference type="AlphaFoldDB" id="A0A6J2TFL3"/>
<evidence type="ECO:0000313" key="4">
    <source>
        <dbReference type="Proteomes" id="UP000504634"/>
    </source>
</evidence>
<dbReference type="SMART" id="SM01017">
    <property type="entry name" value="Arrestin_C"/>
    <property type="match status" value="1"/>
</dbReference>
<reference evidence="5" key="1">
    <citation type="submission" date="2025-08" db="UniProtKB">
        <authorList>
            <consortium name="RefSeq"/>
        </authorList>
    </citation>
    <scope>IDENTIFICATION</scope>
    <source>
        <strain evidence="5">11010-0011.00</strain>
        <tissue evidence="5">Whole body</tissue>
    </source>
</reference>
<dbReference type="InterPro" id="IPR050357">
    <property type="entry name" value="Arrestin_domain-protein"/>
</dbReference>
<sequence length="328" mass="37544">MTLSCDMQLDRPNGQYQAGETVNGNIYLTLPERQLIKAIALEANGYAACSWLKPQKQKKKNQQPQEQNVVVIDKSKGKQKEPIAFEQRVDYLASTSYFIGSEAARHKIMDAGVYHFAFSVPLPENCPSSYEGQYGHIRYTLQLVLLLGGDTNERLVAHYRTLQVVQHADLRHESATLNEPLDEQQLERTPRMKFWQRPLLLELNIPRRGYAPGEGISVHVRLHNPQQLMLSELIYKLNLLTTYTGQQRGKPKRQDTKLERRNLLSSVHQLSNTPRSELFQHLHTLTVPQMPPSLEVVSCQCLQLSYEVEVVAKTTQRTRFIMAQVPVC</sequence>
<dbReference type="GO" id="GO:0015031">
    <property type="term" value="P:protein transport"/>
    <property type="evidence" value="ECO:0007669"/>
    <property type="project" value="TreeGrafter"/>
</dbReference>
<gene>
    <name evidence="5" type="primary">LOC115623817</name>
</gene>
<protein>
    <submittedName>
        <fullName evidence="5">Arrestin domain-containing protein 17</fullName>
    </submittedName>
</protein>
<dbReference type="Proteomes" id="UP000504634">
    <property type="component" value="Unplaced"/>
</dbReference>
<dbReference type="RefSeq" id="XP_030374220.1">
    <property type="nucleotide sequence ID" value="XM_030518360.1"/>
</dbReference>
<accession>A0A6J2TFL3</accession>
<dbReference type="InterPro" id="IPR011022">
    <property type="entry name" value="Arrestin_C-like"/>
</dbReference>
<dbReference type="PANTHER" id="PTHR11188">
    <property type="entry name" value="ARRESTIN DOMAIN CONTAINING PROTEIN"/>
    <property type="match status" value="1"/>
</dbReference>
<dbReference type="InterPro" id="IPR014756">
    <property type="entry name" value="Ig_E-set"/>
</dbReference>
<name>A0A6J2TFL3_DROLE</name>
<dbReference type="PANTHER" id="PTHR11188:SF167">
    <property type="entry name" value="ARRESTIN C-TERMINAL-LIKE DOMAIN-CONTAINING PROTEIN-RELATED"/>
    <property type="match status" value="1"/>
</dbReference>
<comment type="similarity">
    <text evidence="1">Belongs to the arrestin family.</text>
</comment>
<dbReference type="Pfam" id="PF02752">
    <property type="entry name" value="Arrestin_C"/>
    <property type="match status" value="1"/>
</dbReference>
<dbReference type="GO" id="GO:0005737">
    <property type="term" value="C:cytoplasm"/>
    <property type="evidence" value="ECO:0007669"/>
    <property type="project" value="TreeGrafter"/>
</dbReference>
<keyword evidence="4" id="KW-1185">Reference proteome</keyword>
<dbReference type="SUPFAM" id="SSF81296">
    <property type="entry name" value="E set domains"/>
    <property type="match status" value="2"/>
</dbReference>
<evidence type="ECO:0000256" key="2">
    <source>
        <dbReference type="ARBA" id="ARBA00022606"/>
    </source>
</evidence>
<dbReference type="Gene3D" id="2.60.40.640">
    <property type="match status" value="2"/>
</dbReference>
<keyword evidence="2" id="KW-0716">Sensory transduction</keyword>
<dbReference type="GeneID" id="115623817"/>
<dbReference type="Pfam" id="PF00339">
    <property type="entry name" value="Arrestin_N"/>
    <property type="match status" value="1"/>
</dbReference>
<feature type="domain" description="Arrestin C-terminal-like" evidence="3">
    <location>
        <begin position="195"/>
        <end position="327"/>
    </location>
</feature>
<dbReference type="InterPro" id="IPR014752">
    <property type="entry name" value="Arrestin-like_C"/>
</dbReference>
<dbReference type="InterPro" id="IPR011021">
    <property type="entry name" value="Arrestin-like_N"/>
</dbReference>